<name>A0A9Q9AZI2_9PEZI</name>
<feature type="transmembrane region" description="Helical" evidence="1">
    <location>
        <begin position="336"/>
        <end position="355"/>
    </location>
</feature>
<dbReference type="Proteomes" id="UP001056384">
    <property type="component" value="Chromosome 10"/>
</dbReference>
<dbReference type="Gene3D" id="1.20.58.340">
    <property type="entry name" value="Magnesium transport protein CorA, transmembrane region"/>
    <property type="match status" value="1"/>
</dbReference>
<organism evidence="2 3">
    <name type="scientific">Septoria linicola</name>
    <dbReference type="NCBI Taxonomy" id="215465"/>
    <lineage>
        <taxon>Eukaryota</taxon>
        <taxon>Fungi</taxon>
        <taxon>Dikarya</taxon>
        <taxon>Ascomycota</taxon>
        <taxon>Pezizomycotina</taxon>
        <taxon>Dothideomycetes</taxon>
        <taxon>Dothideomycetidae</taxon>
        <taxon>Mycosphaerellales</taxon>
        <taxon>Mycosphaerellaceae</taxon>
        <taxon>Septoria</taxon>
    </lineage>
</organism>
<feature type="transmembrane region" description="Helical" evidence="1">
    <location>
        <begin position="375"/>
        <end position="395"/>
    </location>
</feature>
<evidence type="ECO:0000313" key="2">
    <source>
        <dbReference type="EMBL" id="USW57965.1"/>
    </source>
</evidence>
<keyword evidence="1" id="KW-1133">Transmembrane helix</keyword>
<accession>A0A9Q9AZI2</accession>
<proteinExistence type="predicted"/>
<keyword evidence="1" id="KW-0472">Membrane</keyword>
<keyword evidence="1" id="KW-0812">Transmembrane</keyword>
<gene>
    <name evidence="2" type="ORF">Slin15195_G112840</name>
</gene>
<sequence>MTQMDDTIIEAEVWTNADGSRWERTTENLTERFSNTAVARIVFLEARELKQDSPEDEHRDTERRHQSIRSTLGMPATFWSPMLQDASGFFRAVEQRNAAGGLVSRETWLRLLIKHVARGPEHNNLSDDDKSGPSKIRYDWHRLGMFGRWWPGGRFEIFCFDFPTGLKEEIIAQLKVGTIPTYLTAPLGPHAWLLEQIVPWFDRSVWRCRDIVRGHEKQRPKIIRGDSNSRAEQYYEDLHELARHAVHVTEMLVTALNVLSMVIEEQTSLESTDQRPSDGKAIEKTLRYLKSLLQGFHPRAQALEQRLTSETNLLFHLTNQDIATSAQKDSAATRTISFLGLIFLPGTLISAIFSTSFFNYSPGDDLEWRVSDKFWIYWAVAAPVTLLTYLFWQYWSAVMSTKRNHKESQTRGGRQAQQRINGLFHRQTARHSGSSSAQDLEMQHLK</sequence>
<reference evidence="2" key="1">
    <citation type="submission" date="2022-06" db="EMBL/GenBank/DDBJ databases">
        <title>Complete genome sequences of two strains of the flax pathogen Septoria linicola.</title>
        <authorList>
            <person name="Lapalu N."/>
            <person name="Simon A."/>
            <person name="Demenou B."/>
            <person name="Paumier D."/>
            <person name="Guillot M.-P."/>
            <person name="Gout L."/>
            <person name="Valade R."/>
        </authorList>
    </citation>
    <scope>NUCLEOTIDE SEQUENCE</scope>
    <source>
        <strain evidence="2">SE15195</strain>
    </source>
</reference>
<evidence type="ECO:0000313" key="3">
    <source>
        <dbReference type="Proteomes" id="UP001056384"/>
    </source>
</evidence>
<keyword evidence="3" id="KW-1185">Reference proteome</keyword>
<dbReference type="AlphaFoldDB" id="A0A9Q9AZI2"/>
<dbReference type="EMBL" id="CP099427">
    <property type="protein sequence ID" value="USW57965.1"/>
    <property type="molecule type" value="Genomic_DNA"/>
</dbReference>
<evidence type="ECO:0000256" key="1">
    <source>
        <dbReference type="SAM" id="Phobius"/>
    </source>
</evidence>
<protein>
    <submittedName>
        <fullName evidence="2">Uncharacterized protein</fullName>
    </submittedName>
</protein>